<evidence type="ECO:0000313" key="1">
    <source>
        <dbReference type="EMBL" id="KZS62674.1"/>
    </source>
</evidence>
<dbReference type="InterPro" id="IPR038396">
    <property type="entry name" value="SpoIIAA-like_sf"/>
</dbReference>
<name>A0A164AP48_9MYCO</name>
<accession>A0A164AP48</accession>
<dbReference type="Proteomes" id="UP000077342">
    <property type="component" value="Unassembled WGS sequence"/>
</dbReference>
<organism evidence="1 2">
    <name type="scientific">Mycobacterium ostraviense</name>
    <dbReference type="NCBI Taxonomy" id="2738409"/>
    <lineage>
        <taxon>Bacteria</taxon>
        <taxon>Bacillati</taxon>
        <taxon>Actinomycetota</taxon>
        <taxon>Actinomycetes</taxon>
        <taxon>Mycobacteriales</taxon>
        <taxon>Mycobacteriaceae</taxon>
        <taxon>Mycobacterium</taxon>
    </lineage>
</organism>
<evidence type="ECO:0000313" key="2">
    <source>
        <dbReference type="Proteomes" id="UP000077342"/>
    </source>
</evidence>
<dbReference type="AlphaFoldDB" id="A0A164AP48"/>
<dbReference type="SUPFAM" id="SSF52091">
    <property type="entry name" value="SpoIIaa-like"/>
    <property type="match status" value="1"/>
</dbReference>
<comment type="caution">
    <text evidence="1">The sequence shown here is derived from an EMBL/GenBank/DDBJ whole genome shotgun (WGS) entry which is preliminary data.</text>
</comment>
<dbReference type="EMBL" id="LWCI01000104">
    <property type="protein sequence ID" value="KZS62674.1"/>
    <property type="molecule type" value="Genomic_DNA"/>
</dbReference>
<keyword evidence="2" id="KW-1185">Reference proteome</keyword>
<gene>
    <name evidence="1" type="ORF">A4G28_24930</name>
</gene>
<sequence length="82" mass="9406">MGNRPRPDLVVRRTREDVVIERLNGFGDNIAAFGCYGRVTKADYQTVLMPDIEAKRKRHKKLRAYTEIAGDFSFGPTRYGWG</sequence>
<proteinExistence type="predicted"/>
<dbReference type="Gene3D" id="3.40.50.10600">
    <property type="entry name" value="SpoIIaa-like domains"/>
    <property type="match status" value="1"/>
</dbReference>
<protein>
    <submittedName>
        <fullName evidence="1">Uncharacterized protein</fullName>
    </submittedName>
</protein>
<reference evidence="2" key="1">
    <citation type="submission" date="2016-04" db="EMBL/GenBank/DDBJ databases">
        <authorList>
            <person name="Strapagiel D."/>
            <person name="Borowka P."/>
            <person name="Marciniak B."/>
            <person name="Bakula Z."/>
            <person name="Van Ingen J."/>
            <person name="Safianowska A."/>
            <person name="Dziadek J."/>
            <person name="Jagielski T."/>
        </authorList>
    </citation>
    <scope>NUCLEOTIDE SEQUENCE [LARGE SCALE GENOMIC DNA]</scope>
    <source>
        <strain evidence="2">1010001458</strain>
    </source>
</reference>
<dbReference type="InterPro" id="IPR036513">
    <property type="entry name" value="STAS_dom_sf"/>
</dbReference>